<accession>A0A498PUK6</accession>
<keyword evidence="2" id="KW-1185">Reference proteome</keyword>
<organism evidence="1 2">
    <name type="scientific">Mycobacterium innocens</name>
    <dbReference type="NCBI Taxonomy" id="2341083"/>
    <lineage>
        <taxon>Bacteria</taxon>
        <taxon>Bacillati</taxon>
        <taxon>Actinomycetota</taxon>
        <taxon>Actinomycetes</taxon>
        <taxon>Mycobacteriales</taxon>
        <taxon>Mycobacteriaceae</taxon>
        <taxon>Mycobacterium</taxon>
    </lineage>
</organism>
<dbReference type="EMBL" id="UPHQ01000045">
    <property type="protein sequence ID" value="VBA36344.1"/>
    <property type="molecule type" value="Genomic_DNA"/>
</dbReference>
<dbReference type="AlphaFoldDB" id="A0A498PUK6"/>
<protein>
    <submittedName>
        <fullName evidence="1">Uncharacterized protein</fullName>
    </submittedName>
</protein>
<name>A0A498PUK6_9MYCO</name>
<evidence type="ECO:0000313" key="2">
    <source>
        <dbReference type="Proteomes" id="UP000267289"/>
    </source>
</evidence>
<proteinExistence type="predicted"/>
<evidence type="ECO:0000313" key="1">
    <source>
        <dbReference type="EMBL" id="VBA36344.1"/>
    </source>
</evidence>
<reference evidence="1 2" key="1">
    <citation type="submission" date="2018-09" db="EMBL/GenBank/DDBJ databases">
        <authorList>
            <person name="Tagini F."/>
        </authorList>
    </citation>
    <scope>NUCLEOTIDE SEQUENCE [LARGE SCALE GENOMIC DNA]</scope>
    <source>
        <strain evidence="1 2">MK13</strain>
    </source>
</reference>
<gene>
    <name evidence="1" type="ORF">LAUMK13_01074</name>
</gene>
<dbReference type="Proteomes" id="UP000267289">
    <property type="component" value="Unassembled WGS sequence"/>
</dbReference>
<sequence length="140" mass="15102">MLVNHPFGLARIPDGDIQTPVADLYRRCSGDVGCEEVELLPTHIQSGLVEQGFGEPAKQCGVGGDVGQTPQLRVAVVTWVSMVAVCRQNRGSRARSRNLVVPGIPGNSNRFSRMCGSIGLIRGKPSERRVASRQRLPAAR</sequence>